<dbReference type="Proteomes" id="UP000003163">
    <property type="component" value="Unassembled WGS sequence"/>
</dbReference>
<feature type="compositionally biased region" description="Polar residues" evidence="1">
    <location>
        <begin position="103"/>
        <end position="115"/>
    </location>
</feature>
<evidence type="ECO:0000313" key="2">
    <source>
        <dbReference type="EMBL" id="EJW01847.1"/>
    </source>
</evidence>
<gene>
    <name evidence="2" type="ORF">EDEG_03676</name>
</gene>
<dbReference type="HOGENOM" id="CLU_725675_0_0_1"/>
<dbReference type="EMBL" id="AFBI03000108">
    <property type="protein sequence ID" value="EJW01847.1"/>
    <property type="molecule type" value="Genomic_DNA"/>
</dbReference>
<dbReference type="AlphaFoldDB" id="J9DKD9"/>
<evidence type="ECO:0000313" key="3">
    <source>
        <dbReference type="Proteomes" id="UP000003163"/>
    </source>
</evidence>
<reference evidence="3" key="2">
    <citation type="submission" date="2015-07" db="EMBL/GenBank/DDBJ databases">
        <title>Contrasting host-pathogen interactions and genome evolution in two generalist and specialist microsporidian pathogens of mosquitoes.</title>
        <authorList>
            <consortium name="The Broad Institute Genomics Platform"/>
            <consortium name="The Broad Institute Genome Sequencing Center for Infectious Disease"/>
            <person name="Cuomo C.A."/>
            <person name="Sanscrainte N.D."/>
            <person name="Goldberg J.M."/>
            <person name="Heiman D."/>
            <person name="Young S."/>
            <person name="Zeng Q."/>
            <person name="Becnel J.J."/>
            <person name="Birren B.W."/>
        </authorList>
    </citation>
    <scope>NUCLEOTIDE SEQUENCE [LARGE SCALE GENOMIC DNA]</scope>
    <source>
        <strain evidence="3">USNM 41457</strain>
    </source>
</reference>
<dbReference type="VEuPathDB" id="MicrosporidiaDB:EDEG_03676"/>
<protein>
    <submittedName>
        <fullName evidence="2">Uncharacterized protein</fullName>
    </submittedName>
</protein>
<feature type="region of interest" description="Disordered" evidence="1">
    <location>
        <begin position="346"/>
        <end position="381"/>
    </location>
</feature>
<comment type="caution">
    <text evidence="2">The sequence shown here is derived from an EMBL/GenBank/DDBJ whole genome shotgun (WGS) entry which is preliminary data.</text>
</comment>
<organism evidence="2 3">
    <name type="scientific">Edhazardia aedis (strain USNM 41457)</name>
    <name type="common">Microsporidian parasite</name>
    <dbReference type="NCBI Taxonomy" id="1003232"/>
    <lineage>
        <taxon>Eukaryota</taxon>
        <taxon>Fungi</taxon>
        <taxon>Fungi incertae sedis</taxon>
        <taxon>Microsporidia</taxon>
        <taxon>Edhazardia</taxon>
    </lineage>
</organism>
<feature type="region of interest" description="Disordered" evidence="1">
    <location>
        <begin position="99"/>
        <end position="119"/>
    </location>
</feature>
<dbReference type="InParanoid" id="J9DKD9"/>
<proteinExistence type="predicted"/>
<name>J9DKD9_EDHAE</name>
<feature type="compositionally biased region" description="Polar residues" evidence="1">
    <location>
        <begin position="360"/>
        <end position="372"/>
    </location>
</feature>
<accession>J9DKD9</accession>
<evidence type="ECO:0000256" key="1">
    <source>
        <dbReference type="SAM" id="MobiDB-lite"/>
    </source>
</evidence>
<sequence length="381" mass="43201">MITVAYLNQKEKEYKMKKISSMFFFVSASNIFHRMGNRFLLRNHLNRNNLLSSRINGNDCKPRTYNAKANHSSTKNISDISQFTQSQILGANALFVRSKHSNPHSSMDNLTNPSSKPVEKSRSEICSVENASIKDIQSENNIGNPQADSKIVPKTINTSLMQNPNIIDVDTNKSSTMNTDEAKKSSTEKCEKTINQSKDLKEANKGLLPKDNISYTKKILYQTMELSVLKMIIILIEQTMMKKFYDLQFKKEAFRNIKSHTKNCETSNNSNFAANSKWPADSYEKVKVARANQTVYVIKKTSSSCLSPKKTDVQYLDTSANSNRERDNIIQDQYLASKITKLNNNESERSINSNSPENLATKSRSSDNQDSANFMDDIDEC</sequence>
<reference evidence="2 3" key="1">
    <citation type="submission" date="2011-08" db="EMBL/GenBank/DDBJ databases">
        <authorList>
            <person name="Liu Z.J."/>
            <person name="Shi F.L."/>
            <person name="Lu J.Q."/>
            <person name="Li M."/>
            <person name="Wang Z.L."/>
        </authorList>
    </citation>
    <scope>NUCLEOTIDE SEQUENCE [LARGE SCALE GENOMIC DNA]</scope>
    <source>
        <strain evidence="2 3">USNM 41457</strain>
    </source>
</reference>
<keyword evidence="3" id="KW-1185">Reference proteome</keyword>